<dbReference type="PROSITE" id="PS51257">
    <property type="entry name" value="PROKAR_LIPOPROTEIN"/>
    <property type="match status" value="1"/>
</dbReference>
<dbReference type="EMBL" id="SOCA01000001">
    <property type="protein sequence ID" value="TDU81238.1"/>
    <property type="molecule type" value="Genomic_DNA"/>
</dbReference>
<keyword evidence="3" id="KW-1185">Reference proteome</keyword>
<comment type="caution">
    <text evidence="2">The sequence shown here is derived from an EMBL/GenBank/DDBJ whole genome shotgun (WGS) entry which is preliminary data.</text>
</comment>
<name>A0A4R7SSR2_9BACT</name>
<feature type="chain" id="PRO_5020923981" description="Lipoprotein" evidence="1">
    <location>
        <begin position="24"/>
        <end position="213"/>
    </location>
</feature>
<evidence type="ECO:0008006" key="4">
    <source>
        <dbReference type="Google" id="ProtNLM"/>
    </source>
</evidence>
<dbReference type="AlphaFoldDB" id="A0A4R7SSR2"/>
<gene>
    <name evidence="2" type="ORF">EI77_00541</name>
</gene>
<keyword evidence="1" id="KW-0732">Signal</keyword>
<sequence>MKSLLTYLPLLGALALASCSTTSQVSLDYTSGPGHVKPGTPEFSTRLFNDQRGLGPMDLGTVRTQIGTPVEYVQTRVPVSEVVTNAFGYGLQARGMLNRPRTARYIITGDIMDLYCQMLVRPYGYARIRVTVLDAASGQIIHSKVYTGERGSSVYVPGSGSPVPLLRDLVSGALQDAVDRSLDDPALRNKLGAPVMRDRFREEPTDYGPTITI</sequence>
<evidence type="ECO:0000313" key="2">
    <source>
        <dbReference type="EMBL" id="TDU81238.1"/>
    </source>
</evidence>
<reference evidence="2 3" key="1">
    <citation type="submission" date="2019-03" db="EMBL/GenBank/DDBJ databases">
        <title>Genomic Encyclopedia of Archaeal and Bacterial Type Strains, Phase II (KMG-II): from individual species to whole genera.</title>
        <authorList>
            <person name="Goeker M."/>
        </authorList>
    </citation>
    <scope>NUCLEOTIDE SEQUENCE [LARGE SCALE GENOMIC DNA]</scope>
    <source>
        <strain evidence="2 3">ATCC 25309</strain>
    </source>
</reference>
<dbReference type="RefSeq" id="WP_133793207.1">
    <property type="nucleotide sequence ID" value="NZ_SOCA01000001.1"/>
</dbReference>
<protein>
    <recommendedName>
        <fullName evidence="4">Lipoprotein</fullName>
    </recommendedName>
</protein>
<dbReference type="Proteomes" id="UP000295662">
    <property type="component" value="Unassembled WGS sequence"/>
</dbReference>
<proteinExistence type="predicted"/>
<evidence type="ECO:0000313" key="3">
    <source>
        <dbReference type="Proteomes" id="UP000295662"/>
    </source>
</evidence>
<dbReference type="OrthoDB" id="7274825at2"/>
<feature type="signal peptide" evidence="1">
    <location>
        <begin position="1"/>
        <end position="23"/>
    </location>
</feature>
<evidence type="ECO:0000256" key="1">
    <source>
        <dbReference type="SAM" id="SignalP"/>
    </source>
</evidence>
<organism evidence="2 3">
    <name type="scientific">Prosthecobacter fusiformis</name>
    <dbReference type="NCBI Taxonomy" id="48464"/>
    <lineage>
        <taxon>Bacteria</taxon>
        <taxon>Pseudomonadati</taxon>
        <taxon>Verrucomicrobiota</taxon>
        <taxon>Verrucomicrobiia</taxon>
        <taxon>Verrucomicrobiales</taxon>
        <taxon>Verrucomicrobiaceae</taxon>
        <taxon>Prosthecobacter</taxon>
    </lineage>
</organism>
<accession>A0A4R7SSR2</accession>